<name>A0ABZ0NPH2_CERBT</name>
<reference evidence="1 2" key="1">
    <citation type="submission" date="2023-09" db="EMBL/GenBank/DDBJ databases">
        <title>Complete-Gapless Cercospora beticola genome.</title>
        <authorList>
            <person name="Wyatt N.A."/>
            <person name="Spanner R.E."/>
            <person name="Bolton M.D."/>
        </authorList>
    </citation>
    <scope>NUCLEOTIDE SEQUENCE [LARGE SCALE GENOMIC DNA]</scope>
    <source>
        <strain evidence="1">Cb09-40</strain>
    </source>
</reference>
<sequence length="56" mass="6540">MAFLTRFWKSSNELKKDEFRRKLDLAGPQPDDTCIVCYDEDEPTHSASLTYKSPEE</sequence>
<keyword evidence="2" id="KW-1185">Reference proteome</keyword>
<evidence type="ECO:0000313" key="1">
    <source>
        <dbReference type="EMBL" id="WPB01430.1"/>
    </source>
</evidence>
<protein>
    <submittedName>
        <fullName evidence="1">Uncharacterized protein</fullName>
    </submittedName>
</protein>
<dbReference type="RefSeq" id="XP_065458806.1">
    <property type="nucleotide sequence ID" value="XM_065602734.1"/>
</dbReference>
<dbReference type="GeneID" id="90644209"/>
<dbReference type="EMBL" id="CP134187">
    <property type="protein sequence ID" value="WPB01430.1"/>
    <property type="molecule type" value="Genomic_DNA"/>
</dbReference>
<evidence type="ECO:0000313" key="2">
    <source>
        <dbReference type="Proteomes" id="UP001302367"/>
    </source>
</evidence>
<accession>A0ABZ0NPH2</accession>
<gene>
    <name evidence="1" type="ORF">RHO25_006056</name>
</gene>
<organism evidence="1 2">
    <name type="scientific">Cercospora beticola</name>
    <name type="common">Sugarbeet leaf spot fungus</name>
    <dbReference type="NCBI Taxonomy" id="122368"/>
    <lineage>
        <taxon>Eukaryota</taxon>
        <taxon>Fungi</taxon>
        <taxon>Dikarya</taxon>
        <taxon>Ascomycota</taxon>
        <taxon>Pezizomycotina</taxon>
        <taxon>Dothideomycetes</taxon>
        <taxon>Dothideomycetidae</taxon>
        <taxon>Mycosphaerellales</taxon>
        <taxon>Mycosphaerellaceae</taxon>
        <taxon>Cercospora</taxon>
    </lineage>
</organism>
<dbReference type="Proteomes" id="UP001302367">
    <property type="component" value="Chromosome 4"/>
</dbReference>
<proteinExistence type="predicted"/>